<sequence>MADIDNKEQSEFDQDLDDVEEVEEEETALQERLDGLVDTPAGYIESLPRVVKRNVNAPKNLQVKCAQIKAKFYEEVHDFERKYAVLYQPLFDKRFEIIKAIYEPNEEECEWKPDEEEEILEELKGKAKIEDEKKDEEKEDAKGIPEFWLVVFKNVDLLSDMVQEHDEPIPKHLKDIKVKFLDAGQPMKAPESGNLDDDVEAVLAADFEIGHFLPEHINPRSVLYFTGEAIEDDDDDDEGEETEEEGEEEGDEENNPDYDPKRSKTEQGASSSEAGQQVLQKHGTEEEEEEEEVLVAQQGLGMDGKPGSAN</sequence>
<accession>A0A091CR78</accession>
<dbReference type="AlphaFoldDB" id="A0A091CR78"/>
<evidence type="ECO:0000256" key="2">
    <source>
        <dbReference type="RuleBase" id="RU003876"/>
    </source>
</evidence>
<proteinExistence type="inferred from homology"/>
<dbReference type="InterPro" id="IPR002164">
    <property type="entry name" value="NAP_family"/>
</dbReference>
<dbReference type="GO" id="GO:0006334">
    <property type="term" value="P:nucleosome assembly"/>
    <property type="evidence" value="ECO:0007669"/>
    <property type="project" value="InterPro"/>
</dbReference>
<protein>
    <submittedName>
        <fullName evidence="4">Nucleosome assembly protein 1-like 1</fullName>
    </submittedName>
</protein>
<dbReference type="GO" id="GO:0005634">
    <property type="term" value="C:nucleus"/>
    <property type="evidence" value="ECO:0007669"/>
    <property type="project" value="InterPro"/>
</dbReference>
<name>A0A091CR78_FUKDA</name>
<dbReference type="InterPro" id="IPR037231">
    <property type="entry name" value="NAP-like_sf"/>
</dbReference>
<keyword evidence="5" id="KW-1185">Reference proteome</keyword>
<organism evidence="4 5">
    <name type="scientific">Fukomys damarensis</name>
    <name type="common">Damaraland mole rat</name>
    <name type="synonym">Cryptomys damarensis</name>
    <dbReference type="NCBI Taxonomy" id="885580"/>
    <lineage>
        <taxon>Eukaryota</taxon>
        <taxon>Metazoa</taxon>
        <taxon>Chordata</taxon>
        <taxon>Craniata</taxon>
        <taxon>Vertebrata</taxon>
        <taxon>Euteleostomi</taxon>
        <taxon>Mammalia</taxon>
        <taxon>Eutheria</taxon>
        <taxon>Euarchontoglires</taxon>
        <taxon>Glires</taxon>
        <taxon>Rodentia</taxon>
        <taxon>Hystricomorpha</taxon>
        <taxon>Bathyergidae</taxon>
        <taxon>Fukomys</taxon>
    </lineage>
</organism>
<gene>
    <name evidence="4" type="ORF">H920_17927</name>
</gene>
<dbReference type="Gene3D" id="3.30.1120.90">
    <property type="entry name" value="Nucleosome assembly protein"/>
    <property type="match status" value="1"/>
</dbReference>
<dbReference type="PANTHER" id="PTHR11875">
    <property type="entry name" value="TESTIS-SPECIFIC Y-ENCODED PROTEIN"/>
    <property type="match status" value="1"/>
</dbReference>
<feature type="compositionally biased region" description="Acidic residues" evidence="3">
    <location>
        <begin position="229"/>
        <end position="256"/>
    </location>
</feature>
<dbReference type="EMBL" id="KN124624">
    <property type="protein sequence ID" value="KFO20687.1"/>
    <property type="molecule type" value="Genomic_DNA"/>
</dbReference>
<evidence type="ECO:0000256" key="1">
    <source>
        <dbReference type="ARBA" id="ARBA00009947"/>
    </source>
</evidence>
<dbReference type="Gene3D" id="1.20.5.1500">
    <property type="match status" value="1"/>
</dbReference>
<feature type="compositionally biased region" description="Polar residues" evidence="3">
    <location>
        <begin position="266"/>
        <end position="279"/>
    </location>
</feature>
<feature type="region of interest" description="Disordered" evidence="3">
    <location>
        <begin position="1"/>
        <end position="34"/>
    </location>
</feature>
<dbReference type="Pfam" id="PF00956">
    <property type="entry name" value="NAP"/>
    <property type="match status" value="1"/>
</dbReference>
<dbReference type="SUPFAM" id="SSF143113">
    <property type="entry name" value="NAP-like"/>
    <property type="match status" value="1"/>
</dbReference>
<dbReference type="FunFam" id="1.20.5.1500:FF:000001">
    <property type="entry name" value="Nucleosome assembly protein 1-like 1"/>
    <property type="match status" value="1"/>
</dbReference>
<feature type="compositionally biased region" description="Acidic residues" evidence="3">
    <location>
        <begin position="11"/>
        <end position="28"/>
    </location>
</feature>
<feature type="region of interest" description="Disordered" evidence="3">
    <location>
        <begin position="228"/>
        <end position="310"/>
    </location>
</feature>
<feature type="compositionally biased region" description="Basic and acidic residues" evidence="3">
    <location>
        <begin position="1"/>
        <end position="10"/>
    </location>
</feature>
<evidence type="ECO:0000313" key="5">
    <source>
        <dbReference type="Proteomes" id="UP000028990"/>
    </source>
</evidence>
<evidence type="ECO:0000313" key="4">
    <source>
        <dbReference type="EMBL" id="KFO20687.1"/>
    </source>
</evidence>
<reference evidence="4 5" key="1">
    <citation type="submission" date="2013-11" db="EMBL/GenBank/DDBJ databases">
        <title>The Damaraland mole rat (Fukomys damarensis) genome and evolution of African mole rats.</title>
        <authorList>
            <person name="Gladyshev V.N."/>
            <person name="Fang X."/>
        </authorList>
    </citation>
    <scope>NUCLEOTIDE SEQUENCE [LARGE SCALE GENOMIC DNA]</scope>
    <source>
        <tissue evidence="4">Liver</tissue>
    </source>
</reference>
<evidence type="ECO:0000256" key="3">
    <source>
        <dbReference type="SAM" id="MobiDB-lite"/>
    </source>
</evidence>
<comment type="similarity">
    <text evidence="1 2">Belongs to the nucleosome assembly protein (NAP) family.</text>
</comment>
<dbReference type="Proteomes" id="UP000028990">
    <property type="component" value="Unassembled WGS sequence"/>
</dbReference>